<evidence type="ECO:0000313" key="3">
    <source>
        <dbReference type="EnsemblMetazoa" id="AEPI004117-PA"/>
    </source>
</evidence>
<evidence type="ECO:0000256" key="1">
    <source>
        <dbReference type="SAM" id="MobiDB-lite"/>
    </source>
</evidence>
<feature type="region of interest" description="Disordered" evidence="1">
    <location>
        <begin position="85"/>
        <end position="107"/>
    </location>
</feature>
<feature type="region of interest" description="Disordered" evidence="1">
    <location>
        <begin position="123"/>
        <end position="239"/>
    </location>
</feature>
<evidence type="ECO:0000259" key="2">
    <source>
        <dbReference type="Pfam" id="PF15862"/>
    </source>
</evidence>
<feature type="compositionally biased region" description="Basic and acidic residues" evidence="1">
    <location>
        <begin position="164"/>
        <end position="182"/>
    </location>
</feature>
<reference evidence="3" key="2">
    <citation type="submission" date="2020-05" db="UniProtKB">
        <authorList>
            <consortium name="EnsemblMetazoa"/>
        </authorList>
    </citation>
    <scope>IDENTIFICATION</scope>
    <source>
        <strain evidence="3">Epiroticus2</strain>
    </source>
</reference>
<feature type="compositionally biased region" description="Low complexity" evidence="1">
    <location>
        <begin position="145"/>
        <end position="161"/>
    </location>
</feature>
<dbReference type="AlphaFoldDB" id="A0A182PB12"/>
<feature type="compositionally biased region" description="Polar residues" evidence="1">
    <location>
        <begin position="226"/>
        <end position="239"/>
    </location>
</feature>
<dbReference type="InterPro" id="IPR031722">
    <property type="entry name" value="Coilin_N"/>
</dbReference>
<keyword evidence="4" id="KW-1185">Reference proteome</keyword>
<name>A0A182PB12_9DIPT</name>
<sequence>MLRYLLNLSALYSDYRQKAYIGHRPSWNTVGCLIRTVRQIFSIESDLYVCSEEGVLYPESESVDLLEDELILKIFPKVPVEARKKTSSFSEDEPRKRNATSIPQESSTYEDIESVLLGLPKPKRRRVRKRKVKHIAEEEQPSSTKPSVPSVQVKQPVTVSTENGHVRFPEEEPHSGEERALDEPEAPYRNLNRTMKARVVRAVSPSTLVHKKTMNDPPPSKDNGDAGNTSESDKCNSNTSVKARIVRALGTQNAVEVKREQLEANKHVQAVLQQLYPQSHTMEEDDGPVIEVGSPFTTHLSTAEEGTRVTDSR</sequence>
<dbReference type="EnsemblMetazoa" id="AEPI004117-RA">
    <property type="protein sequence ID" value="AEPI004117-PA"/>
    <property type="gene ID" value="AEPI004117"/>
</dbReference>
<dbReference type="VEuPathDB" id="VectorBase:AEPI004117"/>
<accession>A0A182PB12</accession>
<evidence type="ECO:0000313" key="4">
    <source>
        <dbReference type="Proteomes" id="UP000075885"/>
    </source>
</evidence>
<dbReference type="Pfam" id="PF15862">
    <property type="entry name" value="Coilin_N"/>
    <property type="match status" value="1"/>
</dbReference>
<organism evidence="3 4">
    <name type="scientific">Anopheles epiroticus</name>
    <dbReference type="NCBI Taxonomy" id="199890"/>
    <lineage>
        <taxon>Eukaryota</taxon>
        <taxon>Metazoa</taxon>
        <taxon>Ecdysozoa</taxon>
        <taxon>Arthropoda</taxon>
        <taxon>Hexapoda</taxon>
        <taxon>Insecta</taxon>
        <taxon>Pterygota</taxon>
        <taxon>Neoptera</taxon>
        <taxon>Endopterygota</taxon>
        <taxon>Diptera</taxon>
        <taxon>Nematocera</taxon>
        <taxon>Culicoidea</taxon>
        <taxon>Culicidae</taxon>
        <taxon>Anophelinae</taxon>
        <taxon>Anopheles</taxon>
    </lineage>
</organism>
<protein>
    <submittedName>
        <fullName evidence="3">Coilin_N domain-containing protein</fullName>
    </submittedName>
</protein>
<feature type="compositionally biased region" description="Basic residues" evidence="1">
    <location>
        <begin position="123"/>
        <end position="133"/>
    </location>
</feature>
<feature type="domain" description="Coilin N-terminal" evidence="2">
    <location>
        <begin position="7"/>
        <end position="108"/>
    </location>
</feature>
<feature type="region of interest" description="Disordered" evidence="1">
    <location>
        <begin position="283"/>
        <end position="313"/>
    </location>
</feature>
<proteinExistence type="predicted"/>
<reference evidence="4" key="1">
    <citation type="submission" date="2013-03" db="EMBL/GenBank/DDBJ databases">
        <title>The Genome Sequence of Anopheles epiroticus epiroticus2.</title>
        <authorList>
            <consortium name="The Broad Institute Genomics Platform"/>
            <person name="Neafsey D.E."/>
            <person name="Howell P."/>
            <person name="Walker B."/>
            <person name="Young S.K."/>
            <person name="Zeng Q."/>
            <person name="Gargeya S."/>
            <person name="Fitzgerald M."/>
            <person name="Haas B."/>
            <person name="Abouelleil A."/>
            <person name="Allen A.W."/>
            <person name="Alvarado L."/>
            <person name="Arachchi H.M."/>
            <person name="Berlin A.M."/>
            <person name="Chapman S.B."/>
            <person name="Gainer-Dewar J."/>
            <person name="Goldberg J."/>
            <person name="Griggs A."/>
            <person name="Gujja S."/>
            <person name="Hansen M."/>
            <person name="Howarth C."/>
            <person name="Imamovic A."/>
            <person name="Ireland A."/>
            <person name="Larimer J."/>
            <person name="McCowan C."/>
            <person name="Murphy C."/>
            <person name="Pearson M."/>
            <person name="Poon T.W."/>
            <person name="Priest M."/>
            <person name="Roberts A."/>
            <person name="Saif S."/>
            <person name="Shea T."/>
            <person name="Sisk P."/>
            <person name="Sykes S."/>
            <person name="Wortman J."/>
            <person name="Nusbaum C."/>
            <person name="Birren B."/>
        </authorList>
    </citation>
    <scope>NUCLEOTIDE SEQUENCE [LARGE SCALE GENOMIC DNA]</scope>
    <source>
        <strain evidence="4">Epiroticus2</strain>
    </source>
</reference>
<dbReference type="Proteomes" id="UP000075885">
    <property type="component" value="Unassembled WGS sequence"/>
</dbReference>